<proteinExistence type="predicted"/>
<name>A0A2K2DAE2_BRADI</name>
<dbReference type="EnsemblPlants" id="PNT71237">
    <property type="protein sequence ID" value="PNT71237"/>
    <property type="gene ID" value="BRADI_2g25117v3"/>
</dbReference>
<dbReference type="ExpressionAtlas" id="A0A2K2DAE2">
    <property type="expression patterns" value="baseline"/>
</dbReference>
<dbReference type="InterPro" id="IPR003656">
    <property type="entry name" value="Znf_BED"/>
</dbReference>
<dbReference type="EMBL" id="CM000881">
    <property type="protein sequence ID" value="PNT71237.1"/>
    <property type="molecule type" value="Genomic_DNA"/>
</dbReference>
<dbReference type="GO" id="GO:0006357">
    <property type="term" value="P:regulation of transcription by RNA polymerase II"/>
    <property type="evidence" value="ECO:0000318"/>
    <property type="project" value="GO_Central"/>
</dbReference>
<dbReference type="PANTHER" id="PTHR34396:SF26">
    <property type="entry name" value="OS03G0264950 PROTEIN"/>
    <property type="match status" value="1"/>
</dbReference>
<dbReference type="GO" id="GO:0003677">
    <property type="term" value="F:DNA binding"/>
    <property type="evidence" value="ECO:0007669"/>
    <property type="project" value="InterPro"/>
</dbReference>
<evidence type="ECO:0000313" key="8">
    <source>
        <dbReference type="EnsemblPlants" id="PNT71237"/>
    </source>
</evidence>
<accession>A0A2K2DAE2</accession>
<evidence type="ECO:0000256" key="3">
    <source>
        <dbReference type="ARBA" id="ARBA00022833"/>
    </source>
</evidence>
<keyword evidence="1" id="KW-0479">Metal-binding</keyword>
<dbReference type="GO" id="GO:0005634">
    <property type="term" value="C:nucleus"/>
    <property type="evidence" value="ECO:0000318"/>
    <property type="project" value="GO_Central"/>
</dbReference>
<dbReference type="Gramene" id="PNT71237">
    <property type="protein sequence ID" value="PNT71237"/>
    <property type="gene ID" value="BRADI_2g25117v3"/>
</dbReference>
<protein>
    <recommendedName>
        <fullName evidence="6">BED-type domain-containing protein</fullName>
    </recommendedName>
</protein>
<feature type="compositionally biased region" description="Low complexity" evidence="5">
    <location>
        <begin position="42"/>
        <end position="54"/>
    </location>
</feature>
<dbReference type="OrthoDB" id="681951at2759"/>
<gene>
    <name evidence="7" type="ORF">BRADI_2g25117v3</name>
</gene>
<organism evidence="7">
    <name type="scientific">Brachypodium distachyon</name>
    <name type="common">Purple false brome</name>
    <name type="synonym">Trachynia distachya</name>
    <dbReference type="NCBI Taxonomy" id="15368"/>
    <lineage>
        <taxon>Eukaryota</taxon>
        <taxon>Viridiplantae</taxon>
        <taxon>Streptophyta</taxon>
        <taxon>Embryophyta</taxon>
        <taxon>Tracheophyta</taxon>
        <taxon>Spermatophyta</taxon>
        <taxon>Magnoliopsida</taxon>
        <taxon>Liliopsida</taxon>
        <taxon>Poales</taxon>
        <taxon>Poaceae</taxon>
        <taxon>BOP clade</taxon>
        <taxon>Pooideae</taxon>
        <taxon>Stipodae</taxon>
        <taxon>Brachypodieae</taxon>
        <taxon>Brachypodium</taxon>
    </lineage>
</organism>
<dbReference type="AlphaFoldDB" id="A0A2K2DAE2"/>
<evidence type="ECO:0000256" key="4">
    <source>
        <dbReference type="PROSITE-ProRule" id="PRU00027"/>
    </source>
</evidence>
<feature type="non-terminal residue" evidence="7">
    <location>
        <position position="1"/>
    </location>
</feature>
<dbReference type="Pfam" id="PF02892">
    <property type="entry name" value="zf-BED"/>
    <property type="match status" value="1"/>
</dbReference>
<evidence type="ECO:0000313" key="9">
    <source>
        <dbReference type="Proteomes" id="UP000008810"/>
    </source>
</evidence>
<evidence type="ECO:0000256" key="1">
    <source>
        <dbReference type="ARBA" id="ARBA00022723"/>
    </source>
</evidence>
<dbReference type="InterPro" id="IPR053031">
    <property type="entry name" value="Cuticle_assoc_protein"/>
</dbReference>
<sequence length="296" mass="32698">TGLGWYRSKRGLDLVSPTSAFAPDWSPLSSRSTAPTSPPPATTLTTAPPCSLRPILPPLPRRSGGTEPDLSFGAWILKQPLSNLPTRIRRPHLLRTRLLRGIGSDSCGLLPHDKPAETPISSSYGDLACKHLNNMSENYGTSNFADGTLVLPNARRSKAWKHFEPNLVFVDGIRKAVCLYCGMKLTNTQKSGISSLINHVSKSCPKITAEDRNFFIASLKKKQAVVGYSRTSDIDMVQIFVCNIYLCASENLQKLGQTGAGDYSLCYLRFQFLELKHLVIQVNMLQPHKFKGVKRL</sequence>
<dbReference type="PANTHER" id="PTHR34396">
    <property type="entry name" value="OS03G0264950 PROTEIN-RELATED"/>
    <property type="match status" value="1"/>
</dbReference>
<dbReference type="InParanoid" id="A0A2K2DAE2"/>
<evidence type="ECO:0000256" key="5">
    <source>
        <dbReference type="SAM" id="MobiDB-lite"/>
    </source>
</evidence>
<feature type="compositionally biased region" description="Low complexity" evidence="5">
    <location>
        <begin position="26"/>
        <end position="35"/>
    </location>
</feature>
<feature type="domain" description="BED-type" evidence="6">
    <location>
        <begin position="154"/>
        <end position="211"/>
    </location>
</feature>
<dbReference type="PROSITE" id="PS50808">
    <property type="entry name" value="ZF_BED"/>
    <property type="match status" value="1"/>
</dbReference>
<keyword evidence="9" id="KW-1185">Reference proteome</keyword>
<dbReference type="GO" id="GO:0008270">
    <property type="term" value="F:zinc ion binding"/>
    <property type="evidence" value="ECO:0007669"/>
    <property type="project" value="UniProtKB-KW"/>
</dbReference>
<dbReference type="SMART" id="SM00614">
    <property type="entry name" value="ZnF_BED"/>
    <property type="match status" value="1"/>
</dbReference>
<reference evidence="7" key="2">
    <citation type="submission" date="2017-06" db="EMBL/GenBank/DDBJ databases">
        <title>WGS assembly of Brachypodium distachyon.</title>
        <authorList>
            <consortium name="The International Brachypodium Initiative"/>
            <person name="Lucas S."/>
            <person name="Harmon-Smith M."/>
            <person name="Lail K."/>
            <person name="Tice H."/>
            <person name="Grimwood J."/>
            <person name="Bruce D."/>
            <person name="Barry K."/>
            <person name="Shu S."/>
            <person name="Lindquist E."/>
            <person name="Wang M."/>
            <person name="Pitluck S."/>
            <person name="Vogel J.P."/>
            <person name="Garvin D.F."/>
            <person name="Mockler T.C."/>
            <person name="Schmutz J."/>
            <person name="Rokhsar D."/>
            <person name="Bevan M.W."/>
        </authorList>
    </citation>
    <scope>NUCLEOTIDE SEQUENCE</scope>
    <source>
        <strain evidence="7">Bd21</strain>
    </source>
</reference>
<keyword evidence="3" id="KW-0862">Zinc</keyword>
<reference evidence="8" key="3">
    <citation type="submission" date="2018-08" db="UniProtKB">
        <authorList>
            <consortium name="EnsemblPlants"/>
        </authorList>
    </citation>
    <scope>IDENTIFICATION</scope>
    <source>
        <strain evidence="8">cv. Bd21</strain>
    </source>
</reference>
<evidence type="ECO:0000256" key="2">
    <source>
        <dbReference type="ARBA" id="ARBA00022771"/>
    </source>
</evidence>
<evidence type="ECO:0000259" key="6">
    <source>
        <dbReference type="PROSITE" id="PS50808"/>
    </source>
</evidence>
<keyword evidence="2 4" id="KW-0863">Zinc-finger</keyword>
<reference evidence="7 8" key="1">
    <citation type="journal article" date="2010" name="Nature">
        <title>Genome sequencing and analysis of the model grass Brachypodium distachyon.</title>
        <authorList>
            <consortium name="International Brachypodium Initiative"/>
        </authorList>
    </citation>
    <scope>NUCLEOTIDE SEQUENCE [LARGE SCALE GENOMIC DNA]</scope>
    <source>
        <strain evidence="7 8">Bd21</strain>
    </source>
</reference>
<dbReference type="Proteomes" id="UP000008810">
    <property type="component" value="Chromosome 2"/>
</dbReference>
<evidence type="ECO:0000313" key="7">
    <source>
        <dbReference type="EMBL" id="PNT71237.1"/>
    </source>
</evidence>
<feature type="region of interest" description="Disordered" evidence="5">
    <location>
        <begin position="24"/>
        <end position="65"/>
    </location>
</feature>